<dbReference type="Gene3D" id="3.40.50.150">
    <property type="entry name" value="Vaccinia Virus protein VP39"/>
    <property type="match status" value="1"/>
</dbReference>
<keyword evidence="5" id="KW-0963">Cytoplasm</keyword>
<dbReference type="SUPFAM" id="SSF53335">
    <property type="entry name" value="S-adenosyl-L-methionine-dependent methyltransferases"/>
    <property type="match status" value="1"/>
</dbReference>
<keyword evidence="25" id="KW-1185">Reference proteome</keyword>
<evidence type="ECO:0000256" key="11">
    <source>
        <dbReference type="ARBA" id="ARBA00023163"/>
    </source>
</evidence>
<evidence type="ECO:0000256" key="1">
    <source>
        <dbReference type="ARBA" id="ARBA00004408"/>
    </source>
</evidence>
<comment type="similarity">
    <text evidence="13">Belongs to the methyltransferase superfamily. Trimethylguanosine synthase family.</text>
</comment>
<keyword evidence="10" id="KW-0805">Transcription regulation</keyword>
<dbReference type="OrthoDB" id="194443at2759"/>
<proteinExistence type="inferred from homology"/>
<comment type="catalytic activity">
    <reaction evidence="17">
        <text>a 5'-end (N(7)-methyl 5'-triphosphoguanosine)-ribonucleoside in snRNA + S-adenosyl-L-methionine = a 5'-end (N(2),N(7)-dimethyl 5'-triphosphoguanosine)-ribonucleoside in snRNA + S-adenosyl-L-homocysteine + H(+)</text>
        <dbReference type="Rhea" id="RHEA:78471"/>
        <dbReference type="Rhea" id="RHEA-COMP:19085"/>
        <dbReference type="Rhea" id="RHEA-COMP:19087"/>
        <dbReference type="ChEBI" id="CHEBI:15378"/>
        <dbReference type="ChEBI" id="CHEBI:57856"/>
        <dbReference type="ChEBI" id="CHEBI:59789"/>
        <dbReference type="ChEBI" id="CHEBI:156461"/>
        <dbReference type="ChEBI" id="CHEBI:172880"/>
    </reaction>
    <physiologicalReaction direction="left-to-right" evidence="17">
        <dbReference type="Rhea" id="RHEA:78472"/>
    </physiologicalReaction>
</comment>
<evidence type="ECO:0000256" key="3">
    <source>
        <dbReference type="ARBA" id="ARBA00004604"/>
    </source>
</evidence>
<dbReference type="PANTHER" id="PTHR14741:SF32">
    <property type="entry name" value="TRIMETHYLGUANOSINE SYNTHASE"/>
    <property type="match status" value="1"/>
</dbReference>
<evidence type="ECO:0000256" key="20">
    <source>
        <dbReference type="ARBA" id="ARBA00064494"/>
    </source>
</evidence>
<evidence type="ECO:0000313" key="25">
    <source>
        <dbReference type="Proteomes" id="UP000000311"/>
    </source>
</evidence>
<dbReference type="InParanoid" id="E2ASZ1"/>
<evidence type="ECO:0000256" key="4">
    <source>
        <dbReference type="ARBA" id="ARBA00018517"/>
    </source>
</evidence>
<evidence type="ECO:0000256" key="7">
    <source>
        <dbReference type="ARBA" id="ARBA00022603"/>
    </source>
</evidence>
<dbReference type="GO" id="GO:0071164">
    <property type="term" value="F:RNA cap trimethylguanosine synthase activity"/>
    <property type="evidence" value="ECO:0007669"/>
    <property type="project" value="TreeGrafter"/>
</dbReference>
<evidence type="ECO:0000256" key="16">
    <source>
        <dbReference type="ARBA" id="ARBA00048763"/>
    </source>
</evidence>
<dbReference type="GO" id="GO:0015030">
    <property type="term" value="C:Cajal body"/>
    <property type="evidence" value="ECO:0007669"/>
    <property type="project" value="UniProtKB-SubCell"/>
</dbReference>
<evidence type="ECO:0000256" key="15">
    <source>
        <dbReference type="ARBA" id="ARBA00048740"/>
    </source>
</evidence>
<evidence type="ECO:0000256" key="14">
    <source>
        <dbReference type="ARBA" id="ARBA00047418"/>
    </source>
</evidence>
<protein>
    <recommendedName>
        <fullName evidence="4">Trimethylguanosine synthase</fullName>
    </recommendedName>
    <alternativeName>
        <fullName evidence="18">Cap-specific guanine-N(2) methyltransferase</fullName>
    </alternativeName>
    <alternativeName>
        <fullName evidence="21">Nuclear receptor coactivator 6-interacting protein</fullName>
    </alternativeName>
    <alternativeName>
        <fullName evidence="22">PRIP-interacting protein with methyltransferase motif</fullName>
    </alternativeName>
</protein>
<comment type="catalytic activity">
    <reaction evidence="15">
        <text>a 5'-end (N(7)-methyl 5'-triphosphoguanosine)-ribonucleoside in snoRNA + S-adenosyl-L-methionine = a 5'-end (N(2),N(7)-dimethyl 5'-triphosphoguanosine)-ribonucleoside in snoRNA + S-adenosyl-L-homocysteine + H(+)</text>
        <dbReference type="Rhea" id="RHEA:78475"/>
        <dbReference type="Rhea" id="RHEA-COMP:19086"/>
        <dbReference type="Rhea" id="RHEA-COMP:19088"/>
        <dbReference type="ChEBI" id="CHEBI:15378"/>
        <dbReference type="ChEBI" id="CHEBI:57856"/>
        <dbReference type="ChEBI" id="CHEBI:59789"/>
        <dbReference type="ChEBI" id="CHEBI:156461"/>
        <dbReference type="ChEBI" id="CHEBI:172880"/>
    </reaction>
    <physiologicalReaction direction="left-to-right" evidence="15">
        <dbReference type="Rhea" id="RHEA:78476"/>
    </physiologicalReaction>
</comment>
<comment type="catalytic activity">
    <reaction evidence="14">
        <text>a 5'-end (N(2),N(7)-dimethyl 5'-triphosphoguanosine)-ribonucleoside in snoRNA + S-adenosyl-L-methionine = a 5'-end (N(2),N(2),N(7)-trimethyl 5'-triphosphoguanosine)-ribonucleoside in snoRNA + S-adenosyl-L-homocysteine + H(+)</text>
        <dbReference type="Rhea" id="RHEA:78507"/>
        <dbReference type="Rhea" id="RHEA-COMP:19088"/>
        <dbReference type="Rhea" id="RHEA-COMP:19090"/>
        <dbReference type="ChEBI" id="CHEBI:15378"/>
        <dbReference type="ChEBI" id="CHEBI:57856"/>
        <dbReference type="ChEBI" id="CHEBI:59789"/>
        <dbReference type="ChEBI" id="CHEBI:167623"/>
        <dbReference type="ChEBI" id="CHEBI:172880"/>
    </reaction>
    <physiologicalReaction direction="left-to-right" evidence="14">
        <dbReference type="Rhea" id="RHEA:78508"/>
    </physiologicalReaction>
</comment>
<dbReference type="FunFam" id="3.40.50.150:FF:000066">
    <property type="entry name" value="Trimethylguanosine synthase 1"/>
    <property type="match status" value="1"/>
</dbReference>
<comment type="subunit">
    <text evidence="20">May form homooligomers. Interacts with CREBBP/CBP, EED/WAIT1, EP300/P300, NCOA6/PRIP, PPARBP/PBP and SMN.</text>
</comment>
<evidence type="ECO:0000256" key="22">
    <source>
        <dbReference type="ARBA" id="ARBA00081504"/>
    </source>
</evidence>
<dbReference type="STRING" id="104421.E2ASZ1"/>
<dbReference type="GO" id="GO:0005737">
    <property type="term" value="C:cytoplasm"/>
    <property type="evidence" value="ECO:0007669"/>
    <property type="project" value="UniProtKB-SubCell"/>
</dbReference>
<dbReference type="EMBL" id="GL442439">
    <property type="protein sequence ID" value="EFN63426.1"/>
    <property type="molecule type" value="Genomic_DNA"/>
</dbReference>
<evidence type="ECO:0000256" key="6">
    <source>
        <dbReference type="ARBA" id="ARBA00022553"/>
    </source>
</evidence>
<feature type="compositionally biased region" description="Polar residues" evidence="23">
    <location>
        <begin position="564"/>
        <end position="583"/>
    </location>
</feature>
<evidence type="ECO:0000256" key="8">
    <source>
        <dbReference type="ARBA" id="ARBA00022679"/>
    </source>
</evidence>
<evidence type="ECO:0000256" key="12">
    <source>
        <dbReference type="ARBA" id="ARBA00023242"/>
    </source>
</evidence>
<accession>E2ASZ1</accession>
<dbReference type="InterPro" id="IPR029063">
    <property type="entry name" value="SAM-dependent_MTases_sf"/>
</dbReference>
<dbReference type="KEGG" id="cfo:105255715"/>
<keyword evidence="9" id="KW-0949">S-adenosyl-L-methionine</keyword>
<dbReference type="CDD" id="cd02440">
    <property type="entry name" value="AdoMet_MTases"/>
    <property type="match status" value="1"/>
</dbReference>
<dbReference type="OMA" id="NYCSTDE"/>
<evidence type="ECO:0000256" key="10">
    <source>
        <dbReference type="ARBA" id="ARBA00023015"/>
    </source>
</evidence>
<evidence type="ECO:0000256" key="19">
    <source>
        <dbReference type="ARBA" id="ARBA00057179"/>
    </source>
</evidence>
<dbReference type="AlphaFoldDB" id="E2ASZ1"/>
<name>E2ASZ1_CAMFO</name>
<evidence type="ECO:0000313" key="24">
    <source>
        <dbReference type="EMBL" id="EFN63426.1"/>
    </source>
</evidence>
<keyword evidence="7" id="KW-0489">Methyltransferase</keyword>
<evidence type="ECO:0000256" key="5">
    <source>
        <dbReference type="ARBA" id="ARBA00022490"/>
    </source>
</evidence>
<dbReference type="InterPro" id="IPR019012">
    <property type="entry name" value="RNA_cap_Gua-N2-MeTrfase"/>
</dbReference>
<organism evidence="25">
    <name type="scientific">Camponotus floridanus</name>
    <name type="common">Florida carpenter ant</name>
    <dbReference type="NCBI Taxonomy" id="104421"/>
    <lineage>
        <taxon>Eukaryota</taxon>
        <taxon>Metazoa</taxon>
        <taxon>Ecdysozoa</taxon>
        <taxon>Arthropoda</taxon>
        <taxon>Hexapoda</taxon>
        <taxon>Insecta</taxon>
        <taxon>Pterygota</taxon>
        <taxon>Neoptera</taxon>
        <taxon>Endopterygota</taxon>
        <taxon>Hymenoptera</taxon>
        <taxon>Apocrita</taxon>
        <taxon>Aculeata</taxon>
        <taxon>Formicoidea</taxon>
        <taxon>Formicidae</taxon>
        <taxon>Formicinae</taxon>
        <taxon>Camponotus</taxon>
    </lineage>
</organism>
<sequence length="1026" mass="117148">MCDNLWEPLAEIYIADQESSDPDDYIYCLCSRVFIRSPEVYTVLASEDASEGEDIDGDYVGEMLDLYKESAIETQSIEKHDEEPVSCYCSASHTDNNYSTDEHDSVRDSAHWPTAHSLTQKLGLHQSDSGADLSEYHDQHEAKSIQNLVASYGKTFQTAETEIENNYENVDMVTEYQQIPDDKESMAQSLSDSITMSNEEVHNKDLISFMQYDCDSYNYPYSAYYGNNKSTMDIAWDKFWAKNGEQLIWASWIEKYADYINPGYFQNDTCITEDEKSQDAEINEVVIEKYFEQNTCFPNQAHKNCELLRSNFAGIFNKSNSSDGELKLAAISSSNTSFSFEQMGRQEVNDKDADENRKKIINFEISPEDADGWNPLSPFSIEENYNQHSNAEDERLLTRCDSISGSIAKTNATSDSMTNVTKMTLTSSSCDSNSVHSSSLITSVTSSIESSITSSSSDQENEFSVEDNDKYWQHLWKENFQMQYQKNYEVFIANYKKEHNTDCDQLYFNILNEPIENSIIVQQDNVTLQQENIDSKEVSGIGIRKNRRDKNTDVVQFDQITSSKVNSSGNKNTKRNNASYLKSNKSKTQRLIIDSVGMLMRNLKIKTEESESIDIVEEEKPCEKQQQITHVQVSTITETKAEIVSSNNNFNNNHQQKSSDGRDEFHEKVQQSHEDNCNDNEDGLETVKKAFSLMGYGILSEDESQKKLQGEVVYRKRNIRRQSFQLMAELKRLKTTHKTTFHDVEMITKSTNKTNKYLSCDLSSVPAEIDVQSSDKGSYAKAQATFTSSSDDEDSVKKMQKKKKKKQVKRLNKILPKEIANDYKLWKYYIKRFGLFSRYEDGIKLDRESWFSVTPEEIAKNIAERCRCDTIIDAFCGAGSNSIQFAFTCERVIAIDIDPNKIKIARHNAGIYGVDDRIEFITGDFLQLAPQLVADVVFLSPPWGGPDYIKRKVFNLEDIMPPVGGINVFKAAKEITEHVAYYLPRNSDPLQIIKLAEKYGKVELQQNMLNGRFTACTAYYGELARI</sequence>
<comment type="subcellular location">
    <subcellularLocation>
        <location evidence="2">Cytoplasm</location>
    </subcellularLocation>
    <subcellularLocation>
        <location evidence="1">Nucleus</location>
        <location evidence="1">Cajal body</location>
    </subcellularLocation>
    <subcellularLocation>
        <location evidence="3">Nucleus</location>
        <location evidence="3">Nucleolus</location>
    </subcellularLocation>
</comment>
<feature type="region of interest" description="Disordered" evidence="23">
    <location>
        <begin position="646"/>
        <end position="681"/>
    </location>
</feature>
<reference evidence="24 25" key="1">
    <citation type="journal article" date="2010" name="Science">
        <title>Genomic comparison of the ants Camponotus floridanus and Harpegnathos saltator.</title>
        <authorList>
            <person name="Bonasio R."/>
            <person name="Zhang G."/>
            <person name="Ye C."/>
            <person name="Mutti N.S."/>
            <person name="Fang X."/>
            <person name="Qin N."/>
            <person name="Donahue G."/>
            <person name="Yang P."/>
            <person name="Li Q."/>
            <person name="Li C."/>
            <person name="Zhang P."/>
            <person name="Huang Z."/>
            <person name="Berger S.L."/>
            <person name="Reinberg D."/>
            <person name="Wang J."/>
            <person name="Liebig J."/>
        </authorList>
    </citation>
    <scope>NUCLEOTIDE SEQUENCE [LARGE SCALE GENOMIC DNA]</scope>
    <source>
        <strain evidence="25">C129</strain>
    </source>
</reference>
<gene>
    <name evidence="24" type="ORF">EAG_04881</name>
</gene>
<evidence type="ECO:0000256" key="9">
    <source>
        <dbReference type="ARBA" id="ARBA00022691"/>
    </source>
</evidence>
<keyword evidence="11" id="KW-0804">Transcription</keyword>
<keyword evidence="8" id="KW-0808">Transferase</keyword>
<evidence type="ECO:0000256" key="2">
    <source>
        <dbReference type="ARBA" id="ARBA00004496"/>
    </source>
</evidence>
<keyword evidence="12" id="KW-0539">Nucleus</keyword>
<evidence type="ECO:0000256" key="23">
    <source>
        <dbReference type="SAM" id="MobiDB-lite"/>
    </source>
</evidence>
<dbReference type="GO" id="GO:0005730">
    <property type="term" value="C:nucleolus"/>
    <property type="evidence" value="ECO:0007669"/>
    <property type="project" value="UniProtKB-SubCell"/>
</dbReference>
<dbReference type="Pfam" id="PF09445">
    <property type="entry name" value="Methyltransf_15"/>
    <property type="match status" value="1"/>
</dbReference>
<dbReference type="PANTHER" id="PTHR14741">
    <property type="entry name" value="S-ADENOSYLMETHIONINE-DEPENDENT METHYLTRANSFERASE RELATED"/>
    <property type="match status" value="1"/>
</dbReference>
<evidence type="ECO:0000256" key="21">
    <source>
        <dbReference type="ARBA" id="ARBA00079339"/>
    </source>
</evidence>
<evidence type="ECO:0000256" key="17">
    <source>
        <dbReference type="ARBA" id="ARBA00049075"/>
    </source>
</evidence>
<comment type="catalytic activity">
    <reaction evidence="16">
        <text>a 5'-end (N(2),N(7)-dimethyl 5'-triphosphoguanosine)-ribonucleoside in snRNA + S-adenosyl-L-methionine = a 5'-end (N(2),N(2),N(7)-trimethyl 5'-triphosphoguanosine)-ribonucleoside in snRNA + S-adenosyl-L-homocysteine + H(+)</text>
        <dbReference type="Rhea" id="RHEA:78479"/>
        <dbReference type="Rhea" id="RHEA-COMP:19087"/>
        <dbReference type="Rhea" id="RHEA-COMP:19089"/>
        <dbReference type="ChEBI" id="CHEBI:15378"/>
        <dbReference type="ChEBI" id="CHEBI:57856"/>
        <dbReference type="ChEBI" id="CHEBI:59789"/>
        <dbReference type="ChEBI" id="CHEBI:167623"/>
        <dbReference type="ChEBI" id="CHEBI:172880"/>
    </reaction>
    <physiologicalReaction direction="left-to-right" evidence="16">
        <dbReference type="Rhea" id="RHEA:78480"/>
    </physiologicalReaction>
</comment>
<feature type="compositionally biased region" description="Basic and acidic residues" evidence="23">
    <location>
        <begin position="657"/>
        <end position="676"/>
    </location>
</feature>
<evidence type="ECO:0000256" key="13">
    <source>
        <dbReference type="ARBA" id="ARBA00025783"/>
    </source>
</evidence>
<evidence type="ECO:0000256" key="18">
    <source>
        <dbReference type="ARBA" id="ARBA00049790"/>
    </source>
</evidence>
<dbReference type="Proteomes" id="UP000000311">
    <property type="component" value="Unassembled WGS sequence"/>
</dbReference>
<comment type="function">
    <text evidence="19">Catalyzes the 2 serial methylation steps for the conversion of the 7-monomethylguanosine (m(7)G) caps of snRNAs and snoRNAs to a 2,2,7-trimethylguanosine (m(2,2,7)G) cap structure. The enzyme is specific for guanine, and N7 methylation must precede N2 methylation. Hypermethylation of the m7G cap of U snRNAs leads to their concentration in nuclear foci, their colocalization with coilin and the formation of canonical Cajal bodies (CBs). Plays a role in transcriptional regulation.</text>
</comment>
<feature type="region of interest" description="Disordered" evidence="23">
    <location>
        <begin position="564"/>
        <end position="584"/>
    </location>
</feature>
<keyword evidence="6" id="KW-0597">Phosphoprotein</keyword>